<evidence type="ECO:0000256" key="8">
    <source>
        <dbReference type="PROSITE-ProRule" id="PRU00708"/>
    </source>
</evidence>
<dbReference type="PANTHER" id="PTHR10169">
    <property type="entry name" value="DNA TOPOISOMERASE/GYRASE"/>
    <property type="match status" value="1"/>
</dbReference>
<dbReference type="Pfam" id="PF01535">
    <property type="entry name" value="PPR"/>
    <property type="match status" value="1"/>
</dbReference>
<sequence length="342" mass="39777">MVHRPVTYVSRLYKIFDEILGNVANNKLRDPSINSLKVDIEAEAICNNGDGVSVEIYQEERVYVPDMIFGHLLTSNNYDDNVKTTTGARNRYGAKLTFLQLIKNEPPSFFELIAACNDAKLLEKLKKIYDFYLRSPLFADLKINNKLLEMYSKCRSMKDARQMLDFMPDRNMDSWHLMINGFASNGEGDNGLHLFENMRDEGVPHKLVFMFWLYVLVQMLLKKNLCKKEKNWRSLWKKVRTWEAKMLLQKMNETTYGLDIMSCGEGTYFVACKNWFYVTDGVGQWSQGKEIHYYAIRYGFNTDVHIKSALIARQATVDFRKEHRSAGEQNTEGTTALSRRIK</sequence>
<gene>
    <name evidence="10" type="ORF">IEQ34_002426</name>
</gene>
<evidence type="ECO:0000256" key="5">
    <source>
        <dbReference type="ARBA" id="ARBA00023029"/>
    </source>
</evidence>
<dbReference type="EC" id="5.6.2.2" evidence="3"/>
<dbReference type="InterPro" id="IPR036890">
    <property type="entry name" value="HATPase_C_sf"/>
</dbReference>
<dbReference type="Gene3D" id="1.25.40.10">
    <property type="entry name" value="Tetratricopeptide repeat domain"/>
    <property type="match status" value="1"/>
</dbReference>
<name>A0AAV7HLT2_DENCH</name>
<dbReference type="GO" id="GO:0000712">
    <property type="term" value="P:resolution of meiotic recombination intermediates"/>
    <property type="evidence" value="ECO:0007669"/>
    <property type="project" value="TreeGrafter"/>
</dbReference>
<evidence type="ECO:0000313" key="10">
    <source>
        <dbReference type="EMBL" id="KAH0469194.1"/>
    </source>
</evidence>
<evidence type="ECO:0000256" key="9">
    <source>
        <dbReference type="SAM" id="MobiDB-lite"/>
    </source>
</evidence>
<evidence type="ECO:0000256" key="3">
    <source>
        <dbReference type="ARBA" id="ARBA00012895"/>
    </source>
</evidence>
<keyword evidence="4" id="KW-0677">Repeat</keyword>
<reference evidence="10 11" key="1">
    <citation type="journal article" date="2021" name="Hortic Res">
        <title>Chromosome-scale assembly of the Dendrobium chrysotoxum genome enhances the understanding of orchid evolution.</title>
        <authorList>
            <person name="Zhang Y."/>
            <person name="Zhang G.Q."/>
            <person name="Zhang D."/>
            <person name="Liu X.D."/>
            <person name="Xu X.Y."/>
            <person name="Sun W.H."/>
            <person name="Yu X."/>
            <person name="Zhu X."/>
            <person name="Wang Z.W."/>
            <person name="Zhao X."/>
            <person name="Zhong W.Y."/>
            <person name="Chen H."/>
            <person name="Yin W.L."/>
            <person name="Huang T."/>
            <person name="Niu S.C."/>
            <person name="Liu Z.J."/>
        </authorList>
    </citation>
    <scope>NUCLEOTIDE SEQUENCE [LARGE SCALE GENOMIC DNA]</scope>
    <source>
        <strain evidence="10">Lindl</strain>
    </source>
</reference>
<dbReference type="PANTHER" id="PTHR10169:SF38">
    <property type="entry name" value="DNA TOPOISOMERASE 2"/>
    <property type="match status" value="1"/>
</dbReference>
<dbReference type="AlphaFoldDB" id="A0AAV7HLT2"/>
<feature type="region of interest" description="Disordered" evidence="9">
    <location>
        <begin position="322"/>
        <end position="342"/>
    </location>
</feature>
<dbReference type="InterPro" id="IPR011990">
    <property type="entry name" value="TPR-like_helical_dom_sf"/>
</dbReference>
<evidence type="ECO:0000256" key="2">
    <source>
        <dbReference type="ARBA" id="ARBA00001946"/>
    </source>
</evidence>
<dbReference type="InterPro" id="IPR002885">
    <property type="entry name" value="PPR_rpt"/>
</dbReference>
<comment type="cofactor">
    <cofactor evidence="2">
        <name>Mg(2+)</name>
        <dbReference type="ChEBI" id="CHEBI:18420"/>
    </cofactor>
</comment>
<protein>
    <recommendedName>
        <fullName evidence="3">DNA topoisomerase (ATP-hydrolyzing)</fullName>
        <ecNumber evidence="3">5.6.2.2</ecNumber>
    </recommendedName>
</protein>
<organism evidence="10 11">
    <name type="scientific">Dendrobium chrysotoxum</name>
    <name type="common">Orchid</name>
    <dbReference type="NCBI Taxonomy" id="161865"/>
    <lineage>
        <taxon>Eukaryota</taxon>
        <taxon>Viridiplantae</taxon>
        <taxon>Streptophyta</taxon>
        <taxon>Embryophyta</taxon>
        <taxon>Tracheophyta</taxon>
        <taxon>Spermatophyta</taxon>
        <taxon>Magnoliopsida</taxon>
        <taxon>Liliopsida</taxon>
        <taxon>Asparagales</taxon>
        <taxon>Orchidaceae</taxon>
        <taxon>Epidendroideae</taxon>
        <taxon>Malaxideae</taxon>
        <taxon>Dendrobiinae</taxon>
        <taxon>Dendrobium</taxon>
    </lineage>
</organism>
<dbReference type="NCBIfam" id="TIGR00756">
    <property type="entry name" value="PPR"/>
    <property type="match status" value="1"/>
</dbReference>
<dbReference type="EMBL" id="JAGFBR010000003">
    <property type="protein sequence ID" value="KAH0469194.1"/>
    <property type="molecule type" value="Genomic_DNA"/>
</dbReference>
<comment type="catalytic activity">
    <reaction evidence="1">
        <text>ATP-dependent breakage, passage and rejoining of double-stranded DNA.</text>
        <dbReference type="EC" id="5.6.2.2"/>
    </reaction>
</comment>
<feature type="compositionally biased region" description="Polar residues" evidence="9">
    <location>
        <begin position="327"/>
        <end position="342"/>
    </location>
</feature>
<dbReference type="SUPFAM" id="SSF55874">
    <property type="entry name" value="ATPase domain of HSP90 chaperone/DNA topoisomerase II/histidine kinase"/>
    <property type="match status" value="1"/>
</dbReference>
<dbReference type="InterPro" id="IPR050634">
    <property type="entry name" value="DNA_Topoisomerase_II"/>
</dbReference>
<evidence type="ECO:0000256" key="4">
    <source>
        <dbReference type="ARBA" id="ARBA00022737"/>
    </source>
</evidence>
<keyword evidence="11" id="KW-1185">Reference proteome</keyword>
<dbReference type="PROSITE" id="PS51375">
    <property type="entry name" value="PPR"/>
    <property type="match status" value="1"/>
</dbReference>
<comment type="caution">
    <text evidence="10">The sequence shown here is derived from an EMBL/GenBank/DDBJ whole genome shotgun (WGS) entry which is preliminary data.</text>
</comment>
<evidence type="ECO:0000256" key="6">
    <source>
        <dbReference type="ARBA" id="ARBA00023125"/>
    </source>
</evidence>
<dbReference type="GO" id="GO:0005634">
    <property type="term" value="C:nucleus"/>
    <property type="evidence" value="ECO:0007669"/>
    <property type="project" value="TreeGrafter"/>
</dbReference>
<keyword evidence="7" id="KW-0413">Isomerase</keyword>
<accession>A0AAV7HLT2</accession>
<proteinExistence type="predicted"/>
<dbReference type="Gene3D" id="3.30.565.10">
    <property type="entry name" value="Histidine kinase-like ATPase, C-terminal domain"/>
    <property type="match status" value="1"/>
</dbReference>
<keyword evidence="6" id="KW-0238">DNA-binding</keyword>
<keyword evidence="5" id="KW-0799">Topoisomerase</keyword>
<dbReference type="Proteomes" id="UP000775213">
    <property type="component" value="Unassembled WGS sequence"/>
</dbReference>
<evidence type="ECO:0000256" key="1">
    <source>
        <dbReference type="ARBA" id="ARBA00000185"/>
    </source>
</evidence>
<dbReference type="GO" id="GO:0000819">
    <property type="term" value="P:sister chromatid segregation"/>
    <property type="evidence" value="ECO:0007669"/>
    <property type="project" value="TreeGrafter"/>
</dbReference>
<feature type="repeat" description="PPR" evidence="8">
    <location>
        <begin position="171"/>
        <end position="205"/>
    </location>
</feature>
<dbReference type="GO" id="GO:0003918">
    <property type="term" value="F:DNA topoisomerase type II (double strand cut, ATP-hydrolyzing) activity"/>
    <property type="evidence" value="ECO:0007669"/>
    <property type="project" value="UniProtKB-EC"/>
</dbReference>
<dbReference type="GO" id="GO:0003677">
    <property type="term" value="F:DNA binding"/>
    <property type="evidence" value="ECO:0007669"/>
    <property type="project" value="UniProtKB-KW"/>
</dbReference>
<evidence type="ECO:0000313" key="11">
    <source>
        <dbReference type="Proteomes" id="UP000775213"/>
    </source>
</evidence>
<evidence type="ECO:0000256" key="7">
    <source>
        <dbReference type="ARBA" id="ARBA00023235"/>
    </source>
</evidence>